<name>A0A3E2HFN4_SCYLI</name>
<dbReference type="InterPro" id="IPR036322">
    <property type="entry name" value="WD40_repeat_dom_sf"/>
</dbReference>
<dbReference type="CDD" id="cd00200">
    <property type="entry name" value="WD40"/>
    <property type="match status" value="1"/>
</dbReference>
<dbReference type="AlphaFoldDB" id="A0A3E2HFN4"/>
<dbReference type="Pfam" id="PF24883">
    <property type="entry name" value="NPHP3_N"/>
    <property type="match status" value="1"/>
</dbReference>
<dbReference type="InterPro" id="IPR019775">
    <property type="entry name" value="WD40_repeat_CS"/>
</dbReference>
<feature type="repeat" description="WD" evidence="3">
    <location>
        <begin position="716"/>
        <end position="757"/>
    </location>
</feature>
<feature type="domain" description="Heterokaryon incompatibility" evidence="4">
    <location>
        <begin position="25"/>
        <end position="115"/>
    </location>
</feature>
<dbReference type="OMA" id="HIMENAP"/>
<dbReference type="InterPro" id="IPR015943">
    <property type="entry name" value="WD40/YVTN_repeat-like_dom_sf"/>
</dbReference>
<feature type="non-terminal residue" evidence="6">
    <location>
        <position position="960"/>
    </location>
</feature>
<evidence type="ECO:0000256" key="2">
    <source>
        <dbReference type="ARBA" id="ARBA00022737"/>
    </source>
</evidence>
<dbReference type="Proteomes" id="UP000258309">
    <property type="component" value="Unassembled WGS sequence"/>
</dbReference>
<dbReference type="PANTHER" id="PTHR10622:SF13">
    <property type="entry name" value="NACHT DOMAIN-CONTAINING PROTEIN"/>
    <property type="match status" value="1"/>
</dbReference>
<gene>
    <name evidence="6" type="ORF">B7463_g4157</name>
</gene>
<dbReference type="PROSITE" id="PS50082">
    <property type="entry name" value="WD_REPEATS_2"/>
    <property type="match status" value="4"/>
</dbReference>
<dbReference type="InterPro" id="IPR056884">
    <property type="entry name" value="NPHP3-like_N"/>
</dbReference>
<evidence type="ECO:0000259" key="4">
    <source>
        <dbReference type="Pfam" id="PF06985"/>
    </source>
</evidence>
<feature type="repeat" description="WD" evidence="3">
    <location>
        <begin position="842"/>
        <end position="883"/>
    </location>
</feature>
<keyword evidence="1 3" id="KW-0853">WD repeat</keyword>
<dbReference type="PANTHER" id="PTHR10622">
    <property type="entry name" value="HET DOMAIN-CONTAINING PROTEIN"/>
    <property type="match status" value="1"/>
</dbReference>
<feature type="repeat" description="WD" evidence="3">
    <location>
        <begin position="800"/>
        <end position="841"/>
    </location>
</feature>
<keyword evidence="7" id="KW-1185">Reference proteome</keyword>
<dbReference type="SMART" id="SM00564">
    <property type="entry name" value="PQQ"/>
    <property type="match status" value="4"/>
</dbReference>
<evidence type="ECO:0000313" key="7">
    <source>
        <dbReference type="Proteomes" id="UP000258309"/>
    </source>
</evidence>
<evidence type="ECO:0000259" key="5">
    <source>
        <dbReference type="Pfam" id="PF24883"/>
    </source>
</evidence>
<dbReference type="InterPro" id="IPR001680">
    <property type="entry name" value="WD40_rpt"/>
</dbReference>
<dbReference type="PROSITE" id="PS00678">
    <property type="entry name" value="WD_REPEATS_1"/>
    <property type="match status" value="3"/>
</dbReference>
<organism evidence="6 7">
    <name type="scientific">Scytalidium lignicola</name>
    <name type="common">Hyphomycete</name>
    <dbReference type="NCBI Taxonomy" id="5539"/>
    <lineage>
        <taxon>Eukaryota</taxon>
        <taxon>Fungi</taxon>
        <taxon>Dikarya</taxon>
        <taxon>Ascomycota</taxon>
        <taxon>Pezizomycotina</taxon>
        <taxon>Leotiomycetes</taxon>
        <taxon>Leotiomycetes incertae sedis</taxon>
        <taxon>Scytalidium</taxon>
    </lineage>
</organism>
<feature type="non-terminal residue" evidence="6">
    <location>
        <position position="1"/>
    </location>
</feature>
<dbReference type="SMART" id="SM00320">
    <property type="entry name" value="WD40"/>
    <property type="match status" value="5"/>
</dbReference>
<dbReference type="Pfam" id="PF06985">
    <property type="entry name" value="HET"/>
    <property type="match status" value="1"/>
</dbReference>
<sequence length="960" mass="110121">MRLLLQGETGEFGLREFPDDNIPPYAILSHTWLAVQDGEEPTYDDLINGTGKEKLGYKKIQFCGEQARRDRLQYFWVDTCCINKTNYAELQYALNSMFSWYRNATRCYVYLSDVSSLPLGTNAEFHPQSWDSEFWKSRWFTRGWTLQELLAPRYVEFFSCKCERLGDKSLLKQQIHKITGIPILALQGVPLSQFTVDERFLWMERRQTTLEVDRVYSLLGILDVKVPLFKDIDTPTAFEQLREIINKREKCIKDLRLTDPRHDKKRIEDTKGGLLKDSYCWILGNSEFKQWRSIQQNQLLWIKGNPGKGKTMLLYGIIDELDKPIAETALLSYFFCQATDSRINNAIAVLRNWPEIGERLEMAAQKVTLQLELNSKSISAAVSMYIRYKIGHLAQQNKYRPETQRIVFNHLSLHANDTFLWVALVCQDLENVKERNIQKKLTTYPLGLDPLYKNMLKKTWNSDDADYCKRVLVTTALVYKPITLMELTSLIQMPDISIDELKEIVLLCGSFLTIRESTSTIYFVHQSAKDFLFKEAFDQIFPSGKEVIHYDIFLRSLKVMSRTLRRDIYNLKLPGFSIDQIKQPDPDPLAAAQYSCLYWVDHLIDCDMKGNSINDLKDGGLVHNFLRKNYLYWLEALSLIRSLPHCIIMIMKLENLRAVESPDLLIEQTPLQSYCSALVFSPEKSIVRETFENCMPPWIQRKPRVQAHWSAALQTLEGHSSSVRSVAFSPDGKLVVSGSRDRTVRLWDTATGMMLQTLKGHSDSVRSVAFSPDGKLVVSGSWDRTVRLWDIATGIMLQTLKGHSDSVRSVAFSPDSKLVVSGSWDKTVQLWDTTTGIMLQTLKGHSDSVESVAFSPDGKLVVSGSWDRTVRLWDTVTRTMLQTLKGHLDSVESVAFSPDGNMLPTLHVSNYWIVEGDLNILWLPPEYRSTCKAVWDKTAVLGHSSGRLSFLQFREGPKLI</sequence>
<comment type="caution">
    <text evidence="6">The sequence shown here is derived from an EMBL/GenBank/DDBJ whole genome shotgun (WGS) entry which is preliminary data.</text>
</comment>
<reference evidence="6 7" key="1">
    <citation type="submission" date="2018-05" db="EMBL/GenBank/DDBJ databases">
        <title>Draft genome sequence of Scytalidium lignicola DSM 105466, a ubiquitous saprotrophic fungus.</title>
        <authorList>
            <person name="Buettner E."/>
            <person name="Gebauer A.M."/>
            <person name="Hofrichter M."/>
            <person name="Liers C."/>
            <person name="Kellner H."/>
        </authorList>
    </citation>
    <scope>NUCLEOTIDE SEQUENCE [LARGE SCALE GENOMIC DNA]</scope>
    <source>
        <strain evidence="6 7">DSM 105466</strain>
    </source>
</reference>
<dbReference type="InterPro" id="IPR018391">
    <property type="entry name" value="PQQ_b-propeller_rpt"/>
</dbReference>
<dbReference type="OrthoDB" id="538223at2759"/>
<dbReference type="SUPFAM" id="SSF50978">
    <property type="entry name" value="WD40 repeat-like"/>
    <property type="match status" value="1"/>
</dbReference>
<evidence type="ECO:0000256" key="1">
    <source>
        <dbReference type="ARBA" id="ARBA00022574"/>
    </source>
</evidence>
<accession>A0A3E2HFN4</accession>
<dbReference type="InterPro" id="IPR020472">
    <property type="entry name" value="WD40_PAC1"/>
</dbReference>
<protein>
    <submittedName>
        <fullName evidence="6">Uncharacterized protein</fullName>
    </submittedName>
</protein>
<dbReference type="InterPro" id="IPR010730">
    <property type="entry name" value="HET"/>
</dbReference>
<evidence type="ECO:0000313" key="6">
    <source>
        <dbReference type="EMBL" id="RFU32165.1"/>
    </source>
</evidence>
<evidence type="ECO:0000256" key="3">
    <source>
        <dbReference type="PROSITE-ProRule" id="PRU00221"/>
    </source>
</evidence>
<keyword evidence="2" id="KW-0677">Repeat</keyword>
<dbReference type="PROSITE" id="PS50294">
    <property type="entry name" value="WD_REPEATS_REGION"/>
    <property type="match status" value="4"/>
</dbReference>
<feature type="domain" description="Nephrocystin 3-like N-terminal" evidence="5">
    <location>
        <begin position="279"/>
        <end position="352"/>
    </location>
</feature>
<dbReference type="STRING" id="5539.A0A3E2HFN4"/>
<dbReference type="PRINTS" id="PR00320">
    <property type="entry name" value="GPROTEINBRPT"/>
</dbReference>
<dbReference type="Pfam" id="PF00400">
    <property type="entry name" value="WD40"/>
    <property type="match status" value="5"/>
</dbReference>
<dbReference type="EMBL" id="NCSJ02000060">
    <property type="protein sequence ID" value="RFU32165.1"/>
    <property type="molecule type" value="Genomic_DNA"/>
</dbReference>
<dbReference type="Gene3D" id="2.130.10.10">
    <property type="entry name" value="YVTN repeat-like/Quinoprotein amine dehydrogenase"/>
    <property type="match status" value="1"/>
</dbReference>
<feature type="repeat" description="WD" evidence="3">
    <location>
        <begin position="758"/>
        <end position="799"/>
    </location>
</feature>
<proteinExistence type="predicted"/>